<evidence type="ECO:0000256" key="1">
    <source>
        <dbReference type="SAM" id="MobiDB-lite"/>
    </source>
</evidence>
<accession>A0A090VHS4</accession>
<dbReference type="RefSeq" id="WP_262480602.1">
    <property type="nucleotide sequence ID" value="NZ_BBNQ01000012.1"/>
</dbReference>
<protein>
    <submittedName>
        <fullName evidence="2">Uncharacterized protein</fullName>
    </submittedName>
</protein>
<gene>
    <name evidence="2" type="ORF">JCM19300_1952</name>
</gene>
<comment type="caution">
    <text evidence="2">The sequence shown here is derived from an EMBL/GenBank/DDBJ whole genome shotgun (WGS) entry which is preliminary data.</text>
</comment>
<proteinExistence type="predicted"/>
<dbReference type="EMBL" id="BBNQ01000012">
    <property type="protein sequence ID" value="GAL63603.1"/>
    <property type="molecule type" value="Genomic_DNA"/>
</dbReference>
<evidence type="ECO:0000313" key="2">
    <source>
        <dbReference type="EMBL" id="GAL63603.1"/>
    </source>
</evidence>
<name>A0A090VHS4_9FLAO</name>
<reference evidence="2 3" key="1">
    <citation type="journal article" date="2014" name="Genome Announc.">
        <title>Draft Genome Sequences of Marine Flavobacterium Algibacter lectus Strains SS8 and NR4.</title>
        <authorList>
            <person name="Takatani N."/>
            <person name="Nakanishi M."/>
            <person name="Meirelles P."/>
            <person name="Mino S."/>
            <person name="Suda W."/>
            <person name="Oshima K."/>
            <person name="Hattori M."/>
            <person name="Ohkuma M."/>
            <person name="Hosokawa M."/>
            <person name="Miyashita K."/>
            <person name="Thompson F.L."/>
            <person name="Niwa A."/>
            <person name="Sawabe T."/>
            <person name="Sawabe T."/>
        </authorList>
    </citation>
    <scope>NUCLEOTIDE SEQUENCE [LARGE SCALE GENOMIC DNA]</scope>
    <source>
        <strain evidence="2 3">JCM 19300</strain>
    </source>
</reference>
<dbReference type="AlphaFoldDB" id="A0A090VHS4"/>
<feature type="region of interest" description="Disordered" evidence="1">
    <location>
        <begin position="1"/>
        <end position="24"/>
    </location>
</feature>
<dbReference type="Proteomes" id="UP000029644">
    <property type="component" value="Unassembled WGS sequence"/>
</dbReference>
<evidence type="ECO:0000313" key="3">
    <source>
        <dbReference type="Proteomes" id="UP000029644"/>
    </source>
</evidence>
<sequence>MTKSRFSPSVEHFRRANVHSENYPENKRTAFINALRDEVEK</sequence>
<organism evidence="2 3">
    <name type="scientific">Algibacter lectus</name>
    <dbReference type="NCBI Taxonomy" id="221126"/>
    <lineage>
        <taxon>Bacteria</taxon>
        <taxon>Pseudomonadati</taxon>
        <taxon>Bacteroidota</taxon>
        <taxon>Flavobacteriia</taxon>
        <taxon>Flavobacteriales</taxon>
        <taxon>Flavobacteriaceae</taxon>
        <taxon>Algibacter</taxon>
    </lineage>
</organism>